<evidence type="ECO:0000313" key="17">
    <source>
        <dbReference type="Proteomes" id="UP000051952"/>
    </source>
</evidence>
<dbReference type="PROSITE" id="PS00805">
    <property type="entry name" value="CALRETICULIN_REPEAT"/>
    <property type="match status" value="1"/>
</dbReference>
<dbReference type="OrthoDB" id="1938156at2759"/>
<name>A0A0S4KMN1_BODSA</name>
<dbReference type="InterPro" id="IPR009169">
    <property type="entry name" value="Calreticulin"/>
</dbReference>
<dbReference type="SUPFAM" id="SSF63887">
    <property type="entry name" value="P-domain of calnexin/calreticulin"/>
    <property type="match status" value="1"/>
</dbReference>
<dbReference type="Gene3D" id="2.10.250.10">
    <property type="entry name" value="Calreticulin/calnexin, P domain"/>
    <property type="match status" value="1"/>
</dbReference>
<keyword evidence="7 11" id="KW-0256">Endoplasmic reticulum</keyword>
<dbReference type="AlphaFoldDB" id="A0A0S4KMN1"/>
<dbReference type="InterPro" id="IPR001580">
    <property type="entry name" value="Calret/calnex"/>
</dbReference>
<evidence type="ECO:0000256" key="15">
    <source>
        <dbReference type="SAM" id="MobiDB-lite"/>
    </source>
</evidence>
<dbReference type="GO" id="GO:0051082">
    <property type="term" value="F:unfolded protein binding"/>
    <property type="evidence" value="ECO:0007669"/>
    <property type="project" value="InterPro"/>
</dbReference>
<dbReference type="SUPFAM" id="SSF49899">
    <property type="entry name" value="Concanavalin A-like lectins/glucanases"/>
    <property type="match status" value="1"/>
</dbReference>
<comment type="subcellular location">
    <subcellularLocation>
        <location evidence="1 11">Endoplasmic reticulum lumen</location>
    </subcellularLocation>
</comment>
<dbReference type="PANTHER" id="PTHR11073">
    <property type="entry name" value="CALRETICULIN AND CALNEXIN"/>
    <property type="match status" value="1"/>
</dbReference>
<evidence type="ECO:0000256" key="12">
    <source>
        <dbReference type="PIRSR" id="PIRSR002356-1"/>
    </source>
</evidence>
<keyword evidence="10 11" id="KW-0143">Chaperone</keyword>
<keyword evidence="3" id="KW-0479">Metal-binding</keyword>
<evidence type="ECO:0000256" key="2">
    <source>
        <dbReference type="ARBA" id="ARBA00010983"/>
    </source>
</evidence>
<feature type="signal peptide" evidence="14">
    <location>
        <begin position="1"/>
        <end position="20"/>
    </location>
</feature>
<dbReference type="PANTHER" id="PTHR11073:SF2">
    <property type="entry name" value="CALRETICULIN"/>
    <property type="match status" value="1"/>
</dbReference>
<dbReference type="GO" id="GO:0005788">
    <property type="term" value="C:endoplasmic reticulum lumen"/>
    <property type="evidence" value="ECO:0007669"/>
    <property type="project" value="UniProtKB-SubCell"/>
</dbReference>
<evidence type="ECO:0000256" key="7">
    <source>
        <dbReference type="ARBA" id="ARBA00022824"/>
    </source>
</evidence>
<keyword evidence="5" id="KW-0430">Lectin</keyword>
<feature type="region of interest" description="Disordered" evidence="15">
    <location>
        <begin position="351"/>
        <end position="379"/>
    </location>
</feature>
<keyword evidence="9" id="KW-0106">Calcium</keyword>
<evidence type="ECO:0000256" key="13">
    <source>
        <dbReference type="PIRSR" id="PIRSR002356-3"/>
    </source>
</evidence>
<evidence type="ECO:0000256" key="9">
    <source>
        <dbReference type="ARBA" id="ARBA00022837"/>
    </source>
</evidence>
<evidence type="ECO:0000256" key="6">
    <source>
        <dbReference type="ARBA" id="ARBA00022737"/>
    </source>
</evidence>
<feature type="chain" id="PRO_5006520306" description="Calreticulin" evidence="14">
    <location>
        <begin position="21"/>
        <end position="379"/>
    </location>
</feature>
<feature type="compositionally biased region" description="Basic and acidic residues" evidence="15">
    <location>
        <begin position="365"/>
        <end position="379"/>
    </location>
</feature>
<dbReference type="Proteomes" id="UP000051952">
    <property type="component" value="Unassembled WGS sequence"/>
</dbReference>
<dbReference type="PROSITE" id="PS00804">
    <property type="entry name" value="CALRETICULIN_2"/>
    <property type="match status" value="1"/>
</dbReference>
<evidence type="ECO:0000256" key="10">
    <source>
        <dbReference type="ARBA" id="ARBA00023186"/>
    </source>
</evidence>
<dbReference type="InterPro" id="IPR018124">
    <property type="entry name" value="Calret/calnex_CS"/>
</dbReference>
<dbReference type="GO" id="GO:0005509">
    <property type="term" value="F:calcium ion binding"/>
    <property type="evidence" value="ECO:0007669"/>
    <property type="project" value="InterPro"/>
</dbReference>
<dbReference type="InterPro" id="IPR009033">
    <property type="entry name" value="Calreticulin/calnexin_P_dom_sf"/>
</dbReference>
<feature type="binding site" evidence="12">
    <location>
        <position position="109"/>
    </location>
    <ligand>
        <name>an alpha-D-glucoside</name>
        <dbReference type="ChEBI" id="CHEBI:22390"/>
    </ligand>
</feature>
<evidence type="ECO:0000256" key="5">
    <source>
        <dbReference type="ARBA" id="ARBA00022734"/>
    </source>
</evidence>
<dbReference type="PRINTS" id="PR00626">
    <property type="entry name" value="CALRETICULIN"/>
</dbReference>
<comment type="similarity">
    <text evidence="2 11 14">Belongs to the calreticulin family.</text>
</comment>
<dbReference type="InterPro" id="IPR013320">
    <property type="entry name" value="ConA-like_dom_sf"/>
</dbReference>
<dbReference type="Gene3D" id="2.60.120.200">
    <property type="match status" value="1"/>
</dbReference>
<dbReference type="OMA" id="KRDEICA"/>
<keyword evidence="8" id="KW-0862">Zinc</keyword>
<reference evidence="17" key="1">
    <citation type="submission" date="2015-09" db="EMBL/GenBank/DDBJ databases">
        <authorList>
            <consortium name="Pathogen Informatics"/>
        </authorList>
    </citation>
    <scope>NUCLEOTIDE SEQUENCE [LARGE SCALE GENOMIC DNA]</scope>
    <source>
        <strain evidence="17">Lake Konstanz</strain>
    </source>
</reference>
<organism evidence="16 17">
    <name type="scientific">Bodo saltans</name>
    <name type="common">Flagellated protozoan</name>
    <dbReference type="NCBI Taxonomy" id="75058"/>
    <lineage>
        <taxon>Eukaryota</taxon>
        <taxon>Discoba</taxon>
        <taxon>Euglenozoa</taxon>
        <taxon>Kinetoplastea</taxon>
        <taxon>Metakinetoplastina</taxon>
        <taxon>Eubodonida</taxon>
        <taxon>Bodonidae</taxon>
        <taxon>Bodo</taxon>
    </lineage>
</organism>
<dbReference type="GO" id="GO:0030246">
    <property type="term" value="F:carbohydrate binding"/>
    <property type="evidence" value="ECO:0007669"/>
    <property type="project" value="UniProtKB-KW"/>
</dbReference>
<evidence type="ECO:0000256" key="14">
    <source>
        <dbReference type="RuleBase" id="RU362126"/>
    </source>
</evidence>
<protein>
    <recommendedName>
        <fullName evidence="11">Calreticulin</fullName>
    </recommendedName>
</protein>
<feature type="binding site" evidence="12">
    <location>
        <position position="125"/>
    </location>
    <ligand>
        <name>an alpha-D-glucoside</name>
        <dbReference type="ChEBI" id="CHEBI:22390"/>
    </ligand>
</feature>
<dbReference type="PIRSF" id="PIRSF002356">
    <property type="entry name" value="Calreticulin"/>
    <property type="match status" value="1"/>
</dbReference>
<keyword evidence="17" id="KW-1185">Reference proteome</keyword>
<proteinExistence type="inferred from homology"/>
<evidence type="ECO:0000256" key="4">
    <source>
        <dbReference type="ARBA" id="ARBA00022729"/>
    </source>
</evidence>
<keyword evidence="13" id="KW-1015">Disulfide bond</keyword>
<feature type="binding site" evidence="12">
    <location>
        <position position="107"/>
    </location>
    <ligand>
        <name>an alpha-D-glucoside</name>
        <dbReference type="ChEBI" id="CHEBI:22390"/>
    </ligand>
</feature>
<sequence length="379" mass="41838">MSRVIALVAAAALLCAAAQAKVYFHEEFNSLDGWVVSEAKEGLGKAVLSSGKFFGDEKINQGLKTSEDAHFYAIAKTLPEAVTNEGKDLVVSISVKHEQGLDCGGGYAKFLPATELKGFNGDTEYLLMFGPDQCGYNKRVHVIFNYKGTNLLWKKEPKYPDDKLTHVYTLRVTPENKYELYIDQELKESGALEADWEFLQPKEIDDATDSKPADWVDASQIDDPEDVKPADWESEPATVVDPEAKKPDDWDDEEDGAWEAPQIPNPKAKGEWRARRIPNPAYKGPWKARQVANPKYEEDAKLYLLRKPLAAVGIDVWQVKAGSIFDNIIVGDDLAEVNKLIDATWGATKDAEKAAEDAAAAATKAADEAAKADESKEEL</sequence>
<dbReference type="GO" id="GO:0005789">
    <property type="term" value="C:endoplasmic reticulum membrane"/>
    <property type="evidence" value="ECO:0007669"/>
    <property type="project" value="TreeGrafter"/>
</dbReference>
<evidence type="ECO:0000256" key="8">
    <source>
        <dbReference type="ARBA" id="ARBA00022833"/>
    </source>
</evidence>
<gene>
    <name evidence="16" type="ORF">BSAL_18880</name>
</gene>
<feature type="disulfide bond" evidence="13">
    <location>
        <begin position="103"/>
        <end position="134"/>
    </location>
</feature>
<evidence type="ECO:0000313" key="16">
    <source>
        <dbReference type="EMBL" id="CUI14905.1"/>
    </source>
</evidence>
<dbReference type="FunFam" id="2.10.250.10:FF:000002">
    <property type="entry name" value="Calreticulin"/>
    <property type="match status" value="1"/>
</dbReference>
<evidence type="ECO:0000256" key="11">
    <source>
        <dbReference type="PIRNR" id="PIRNR002356"/>
    </source>
</evidence>
<evidence type="ECO:0000256" key="1">
    <source>
        <dbReference type="ARBA" id="ARBA00004319"/>
    </source>
</evidence>
<dbReference type="GO" id="GO:0006457">
    <property type="term" value="P:protein folding"/>
    <property type="evidence" value="ECO:0007669"/>
    <property type="project" value="InterPro"/>
</dbReference>
<keyword evidence="4 14" id="KW-0732">Signal</keyword>
<feature type="region of interest" description="Disordered" evidence="15">
    <location>
        <begin position="207"/>
        <end position="271"/>
    </location>
</feature>
<dbReference type="VEuPathDB" id="TriTrypDB:BSAL_18880"/>
<accession>A0A0S4KMN1</accession>
<evidence type="ECO:0000256" key="3">
    <source>
        <dbReference type="ARBA" id="ARBA00022723"/>
    </source>
</evidence>
<dbReference type="Pfam" id="PF00262">
    <property type="entry name" value="Calreticulin"/>
    <property type="match status" value="2"/>
</dbReference>
<feature type="binding site" evidence="12">
    <location>
        <position position="315"/>
    </location>
    <ligand>
        <name>an alpha-D-glucoside</name>
        <dbReference type="ChEBI" id="CHEBI:22390"/>
    </ligand>
</feature>
<dbReference type="GO" id="GO:0036503">
    <property type="term" value="P:ERAD pathway"/>
    <property type="evidence" value="ECO:0007669"/>
    <property type="project" value="TreeGrafter"/>
</dbReference>
<dbReference type="EMBL" id="CYKH01001699">
    <property type="protein sequence ID" value="CUI14905.1"/>
    <property type="molecule type" value="Genomic_DNA"/>
</dbReference>
<feature type="binding site" evidence="12">
    <location>
        <position position="132"/>
    </location>
    <ligand>
        <name>an alpha-D-glucoside</name>
        <dbReference type="ChEBI" id="CHEBI:22390"/>
    </ligand>
</feature>
<keyword evidence="6" id="KW-0677">Repeat</keyword>